<sequence length="51" mass="6203">MRFTLSPLFYHEKRIEGSQSFLFSSYCIAKLYHSRGKEDSFHLLRKKTDRF</sequence>
<evidence type="ECO:0000313" key="1">
    <source>
        <dbReference type="EMBL" id="KXB68355.1"/>
    </source>
</evidence>
<comment type="caution">
    <text evidence="1">The sequence shown here is derived from an EMBL/GenBank/DDBJ whole genome shotgun (WGS) entry which is preliminary data.</text>
</comment>
<proteinExistence type="predicted"/>
<gene>
    <name evidence="1" type="ORF">HMPREF1863_00066</name>
</gene>
<accession>A0A134AKY8</accession>
<dbReference type="STRING" id="755172.HMPREF1863_00066"/>
<dbReference type="Proteomes" id="UP000070442">
    <property type="component" value="Unassembled WGS sequence"/>
</dbReference>
<name>A0A134AKY8_9FIRM</name>
<dbReference type="EMBL" id="LSDG01000002">
    <property type="protein sequence ID" value="KXB68355.1"/>
    <property type="molecule type" value="Genomic_DNA"/>
</dbReference>
<protein>
    <submittedName>
        <fullName evidence="1">Uncharacterized protein</fullName>
    </submittedName>
</protein>
<dbReference type="AlphaFoldDB" id="A0A134AKY8"/>
<evidence type="ECO:0000313" key="2">
    <source>
        <dbReference type="Proteomes" id="UP000070442"/>
    </source>
</evidence>
<organism evidence="1 2">
    <name type="scientific">Aedoeadaptatus coxii</name>
    <dbReference type="NCBI Taxonomy" id="755172"/>
    <lineage>
        <taxon>Bacteria</taxon>
        <taxon>Bacillati</taxon>
        <taxon>Bacillota</taxon>
        <taxon>Tissierellia</taxon>
        <taxon>Tissierellales</taxon>
        <taxon>Peptoniphilaceae</taxon>
        <taxon>Aedoeadaptatus</taxon>
    </lineage>
</organism>
<reference evidence="2" key="1">
    <citation type="submission" date="2016-01" db="EMBL/GenBank/DDBJ databases">
        <authorList>
            <person name="Mitreva M."/>
            <person name="Pepin K.H."/>
            <person name="Mihindukulasuriya K.A."/>
            <person name="Fulton R."/>
            <person name="Fronick C."/>
            <person name="O'Laughlin M."/>
            <person name="Miner T."/>
            <person name="Herter B."/>
            <person name="Rosa B.A."/>
            <person name="Cordes M."/>
            <person name="Tomlinson C."/>
            <person name="Wollam A."/>
            <person name="Palsikar V.B."/>
            <person name="Mardis E.R."/>
            <person name="Wilson R.K."/>
        </authorList>
    </citation>
    <scope>NUCLEOTIDE SEQUENCE [LARGE SCALE GENOMIC DNA]</scope>
    <source>
        <strain evidence="2">DNF00729</strain>
    </source>
</reference>
<keyword evidence="2" id="KW-1185">Reference proteome</keyword>